<evidence type="ECO:0000313" key="2">
    <source>
        <dbReference type="EMBL" id="ERJ98207.1"/>
    </source>
</evidence>
<dbReference type="InterPro" id="IPR014807">
    <property type="entry name" value="Coa1"/>
</dbReference>
<keyword evidence="3" id="KW-1185">Reference proteome</keyword>
<keyword evidence="1" id="KW-0472">Membrane</keyword>
<dbReference type="Pfam" id="PF08695">
    <property type="entry name" value="Coa1"/>
    <property type="match status" value="1"/>
</dbReference>
<dbReference type="EMBL" id="AVQI01000082">
    <property type="protein sequence ID" value="ERJ98207.1"/>
    <property type="molecule type" value="Genomic_DNA"/>
</dbReference>
<accession>A0ABP2YI14</accession>
<feature type="transmembrane region" description="Helical" evidence="1">
    <location>
        <begin position="12"/>
        <end position="31"/>
    </location>
</feature>
<proteinExistence type="predicted"/>
<keyword evidence="1" id="KW-1133">Transmembrane helix</keyword>
<gene>
    <name evidence="2" type="ORF">HMPREF0860_1760</name>
</gene>
<sequence>MEKIIDFYEKRIKIILGIILGVCILNCIIRICKDIKISEAVLGFGISIGFFFIAWAMVFIVLGFQKINPFCPKSIFKFFCYFVIIISTIGVVLGIINDIILCALKDKKDIFQFTYSTGALGFIYGSIYLYRKTFGKNSGSEVSGRKIEKSDESKKKKIIKYSVIFGVGFVGAIIIVCITIFSSFLKSEPYLHSIKLIENNTEILEYLGEDYKLPKIISGSMSTNGNGTGKVSISYTIKGKNGSSRVYVDAEKENGIWNYKKIIFYKQKGKVDSIDLLINEK</sequence>
<keyword evidence="1" id="KW-0812">Transmembrane</keyword>
<organism evidence="2 3">
    <name type="scientific">Treponema socranskii subsp. socranskii VPI DR56BR1116 = ATCC 35536</name>
    <dbReference type="NCBI Taxonomy" id="1125725"/>
    <lineage>
        <taxon>Bacteria</taxon>
        <taxon>Pseudomonadati</taxon>
        <taxon>Spirochaetota</taxon>
        <taxon>Spirochaetia</taxon>
        <taxon>Spirochaetales</taxon>
        <taxon>Treponemataceae</taxon>
        <taxon>Treponema</taxon>
    </lineage>
</organism>
<protein>
    <submittedName>
        <fullName evidence="2">Cytochrome oxidase complex assembly protein 1</fullName>
    </submittedName>
</protein>
<reference evidence="2 3" key="1">
    <citation type="submission" date="2013-08" db="EMBL/GenBank/DDBJ databases">
        <authorList>
            <person name="Durkin A.S."/>
            <person name="Haft D.R."/>
            <person name="McCorrison J."/>
            <person name="Torralba M."/>
            <person name="Gillis M."/>
            <person name="Haft D.H."/>
            <person name="Methe B."/>
            <person name="Sutton G."/>
            <person name="Nelson K.E."/>
        </authorList>
    </citation>
    <scope>NUCLEOTIDE SEQUENCE [LARGE SCALE GENOMIC DNA]</scope>
    <source>
        <strain evidence="2 3">ATCC 35536</strain>
    </source>
</reference>
<evidence type="ECO:0000256" key="1">
    <source>
        <dbReference type="SAM" id="Phobius"/>
    </source>
</evidence>
<dbReference type="Proteomes" id="UP000016646">
    <property type="component" value="Unassembled WGS sequence"/>
</dbReference>
<comment type="caution">
    <text evidence="2">The sequence shown here is derived from an EMBL/GenBank/DDBJ whole genome shotgun (WGS) entry which is preliminary data.</text>
</comment>
<feature type="transmembrane region" description="Helical" evidence="1">
    <location>
        <begin position="113"/>
        <end position="130"/>
    </location>
</feature>
<feature type="transmembrane region" description="Helical" evidence="1">
    <location>
        <begin position="76"/>
        <end position="101"/>
    </location>
</feature>
<feature type="transmembrane region" description="Helical" evidence="1">
    <location>
        <begin position="43"/>
        <end position="64"/>
    </location>
</feature>
<name>A0ABP2YI14_TRESO</name>
<feature type="transmembrane region" description="Helical" evidence="1">
    <location>
        <begin position="163"/>
        <end position="185"/>
    </location>
</feature>
<evidence type="ECO:0000313" key="3">
    <source>
        <dbReference type="Proteomes" id="UP000016646"/>
    </source>
</evidence>
<dbReference type="RefSeq" id="WP_021495812.1">
    <property type="nucleotide sequence ID" value="NZ_AVQI01000082.1"/>
</dbReference>